<evidence type="ECO:0000256" key="2">
    <source>
        <dbReference type="ARBA" id="ARBA00008458"/>
    </source>
</evidence>
<evidence type="ECO:0000256" key="5">
    <source>
        <dbReference type="ARBA" id="ARBA00023136"/>
    </source>
</evidence>
<dbReference type="InterPro" id="IPR017853">
    <property type="entry name" value="GH"/>
</dbReference>
<dbReference type="GO" id="GO:0016020">
    <property type="term" value="C:membrane"/>
    <property type="evidence" value="ECO:0007669"/>
    <property type="project" value="UniProtKB-SubCell"/>
</dbReference>
<keyword evidence="3" id="KW-0812">Transmembrane</keyword>
<reference evidence="7" key="1">
    <citation type="submission" date="2021-02" db="EMBL/GenBank/DDBJ databases">
        <authorList>
            <person name="Nowell W R."/>
        </authorList>
    </citation>
    <scope>NUCLEOTIDE SEQUENCE</scope>
</reference>
<keyword evidence="4" id="KW-1133">Transmembrane helix</keyword>
<dbReference type="PANTHER" id="PTHR31733">
    <property type="entry name" value="RIBONUCLEASE KAPPA"/>
    <property type="match status" value="1"/>
</dbReference>
<organism evidence="7 8">
    <name type="scientific">Adineta ricciae</name>
    <name type="common">Rotifer</name>
    <dbReference type="NCBI Taxonomy" id="249248"/>
    <lineage>
        <taxon>Eukaryota</taxon>
        <taxon>Metazoa</taxon>
        <taxon>Spiralia</taxon>
        <taxon>Gnathifera</taxon>
        <taxon>Rotifera</taxon>
        <taxon>Eurotatoria</taxon>
        <taxon>Bdelloidea</taxon>
        <taxon>Adinetida</taxon>
        <taxon>Adinetidae</taxon>
        <taxon>Adineta</taxon>
    </lineage>
</organism>
<comment type="subcellular location">
    <subcellularLocation>
        <location evidence="1">Membrane</location>
        <topology evidence="1">Multi-pass membrane protein</topology>
    </subcellularLocation>
</comment>
<keyword evidence="6" id="KW-0732">Signal</keyword>
<dbReference type="EMBL" id="CAJNOJ010000001">
    <property type="protein sequence ID" value="CAF0719169.1"/>
    <property type="molecule type" value="Genomic_DNA"/>
</dbReference>
<dbReference type="AlphaFoldDB" id="A0A813ME38"/>
<protein>
    <submittedName>
        <fullName evidence="7">Uncharacterized protein</fullName>
    </submittedName>
</protein>
<dbReference type="OrthoDB" id="41905at2759"/>
<dbReference type="InterPro" id="IPR026770">
    <property type="entry name" value="RNase_K"/>
</dbReference>
<comment type="similarity">
    <text evidence="2">Belongs to the RNase K family.</text>
</comment>
<sequence length="763" mass="86104">MHLVVFLLFVVGCSCDLRVLIDQNGGYNVTINNQLWLRSARTAIYADSRWYSTDNQSLPLVDVRSEQGTDPNLGSWNETRLTYNLVRPQSSTSIVARIRQWNIVSAYTFHLETGDQALTNQVVLDMEQVRTVFPSFHIEKNDMGDNRGYFTFGGAMVGEGDKHAGNWNSSSKVIRSGMQSGPVVVFNLTQRAEGDMIVISPFSHFMASSLSQRSPVSDNILEYGVMGSMSTIPANYAQSLIIFYSPRGVNAGMREWGQTMRQAFNRTTENRRNDLTINYLGYYTDNGGYYYYNTEQGMNYEATMINAKHQIPLPFHYIQLDSWWYYKGIGEGVSQWTARPDIFPDGLVSLHRRLENIPLAAHNRYWAYDTVYKNKYAFALDVGNGKALPIGNDSFWLDFFVEARNWGLVLYEQDWLNVQTIQFLPTRTNIDIGEQWLKSMGSAAERVGINIQYCMSLPRHILQALEIPRVTHARASDDYAVHLRDPQKSQWNIGISSMFADAIGLAPFKDVLWSTSEQPGSPYSATAKEPLPEREILISTLSTGPVGPGDAIKYTNVERIMKCCRQDGLILKPDRPLTTINALVADWALYDGVPQGELYSTETTINDREFYIIFASAMKRNYVVYPSMIGSESGVIWSYDNTDVVSIFDDTHPLEVPADKCGDLAICVWYVSPQWQFNDPIHTKYAFLGERNKWTAVSQQRISYITTNTEKTQTTITVQGAKSEIVPLVVYHSTLHSVNVNCSISADKGQAQLVITPTTVTCS</sequence>
<name>A0A813ME38_ADIRI</name>
<proteinExistence type="inferred from homology"/>
<feature type="signal peptide" evidence="6">
    <location>
        <begin position="1"/>
        <end position="15"/>
    </location>
</feature>
<keyword evidence="5" id="KW-0472">Membrane</keyword>
<evidence type="ECO:0000256" key="6">
    <source>
        <dbReference type="SAM" id="SignalP"/>
    </source>
</evidence>
<evidence type="ECO:0000256" key="1">
    <source>
        <dbReference type="ARBA" id="ARBA00004141"/>
    </source>
</evidence>
<comment type="caution">
    <text evidence="7">The sequence shown here is derived from an EMBL/GenBank/DDBJ whole genome shotgun (WGS) entry which is preliminary data.</text>
</comment>
<dbReference type="Proteomes" id="UP000663852">
    <property type="component" value="Unassembled WGS sequence"/>
</dbReference>
<dbReference type="GO" id="GO:0004521">
    <property type="term" value="F:RNA endonuclease activity"/>
    <property type="evidence" value="ECO:0007669"/>
    <property type="project" value="InterPro"/>
</dbReference>
<dbReference type="SUPFAM" id="SSF51445">
    <property type="entry name" value="(Trans)glycosidases"/>
    <property type="match status" value="1"/>
</dbReference>
<evidence type="ECO:0000256" key="4">
    <source>
        <dbReference type="ARBA" id="ARBA00022989"/>
    </source>
</evidence>
<evidence type="ECO:0000313" key="7">
    <source>
        <dbReference type="EMBL" id="CAF0719169.1"/>
    </source>
</evidence>
<gene>
    <name evidence="7" type="ORF">EDS130_LOCUS61</name>
</gene>
<accession>A0A813ME38</accession>
<evidence type="ECO:0000256" key="3">
    <source>
        <dbReference type="ARBA" id="ARBA00022692"/>
    </source>
</evidence>
<feature type="chain" id="PRO_5032355460" evidence="6">
    <location>
        <begin position="16"/>
        <end position="763"/>
    </location>
</feature>
<evidence type="ECO:0000313" key="8">
    <source>
        <dbReference type="Proteomes" id="UP000663852"/>
    </source>
</evidence>